<evidence type="ECO:0000259" key="3">
    <source>
        <dbReference type="PROSITE" id="PS51340"/>
    </source>
</evidence>
<evidence type="ECO:0000313" key="5">
    <source>
        <dbReference type="Proteomes" id="UP000738349"/>
    </source>
</evidence>
<dbReference type="SUPFAM" id="SSF50800">
    <property type="entry name" value="PK beta-barrel domain-like"/>
    <property type="match status" value="1"/>
</dbReference>
<feature type="compositionally biased region" description="Basic and acidic residues" evidence="1">
    <location>
        <begin position="361"/>
        <end position="374"/>
    </location>
</feature>
<dbReference type="EMBL" id="JAGMUV010000017">
    <property type="protein sequence ID" value="KAH7131301.1"/>
    <property type="molecule type" value="Genomic_DNA"/>
</dbReference>
<sequence length="518" mass="58680">MAIPDLFSSLSLAHVLVTVAIAALLVLLYVAFNPTGLTPPSFLERLPSTPPTDEIVSLRIYPVKSCRGFEVKSAQLLRTGLDLDRNWMFISAENREFITIRTNSKMTLIRTSFDTDSDKLTISIKDQKIEIPAHPTTEWLQGNTQLKTAGIWSEQTDAWEYPTSLTQPFADFLAADVRLVYKGPKPRVLRGCGAPKLLGRTEATKFADMMPVLVGSLASIKELNERLTHAGEDEIEIERFRPNIIIRGGEPWHEDGWKTLRISDGDVPLDLDVVCRCLRCQVPNVNPETADKHPRQPWNQLMKYRRIDPGLKFKPSFGMLCVPRAEGLVEVGMKFNVTVMTNDHFFLSPMKEMGSKHQQPHGHDDDPAHREEGHYDDDICFSQGMREAVSGAELEARTFLRFVNEFDSAYLVAAHSFKDYGLTPSTRYDRVAETKSVMVLRPHPRDPVSQAKAKIEGHWLDASPDLSKRWCSMQKSQNTQFDRRVIPRHTQEHWHMGLACDLIPSRQFGVVKCLGCDE</sequence>
<accession>A0A9P9E5X9</accession>
<dbReference type="GO" id="GO:0030170">
    <property type="term" value="F:pyridoxal phosphate binding"/>
    <property type="evidence" value="ECO:0007669"/>
    <property type="project" value="InterPro"/>
</dbReference>
<dbReference type="OrthoDB" id="17255at2759"/>
<name>A0A9P9E5X9_9HYPO</name>
<dbReference type="AlphaFoldDB" id="A0A9P9E5X9"/>
<dbReference type="Pfam" id="PF03473">
    <property type="entry name" value="MOSC"/>
    <property type="match status" value="1"/>
</dbReference>
<dbReference type="InterPro" id="IPR005302">
    <property type="entry name" value="MoCF_Sase_C"/>
</dbReference>
<feature type="domain" description="MOSC" evidence="3">
    <location>
        <begin position="187"/>
        <end position="338"/>
    </location>
</feature>
<evidence type="ECO:0000256" key="1">
    <source>
        <dbReference type="SAM" id="MobiDB-lite"/>
    </source>
</evidence>
<dbReference type="Pfam" id="PF03476">
    <property type="entry name" value="MOSC_N"/>
    <property type="match status" value="1"/>
</dbReference>
<feature type="transmembrane region" description="Helical" evidence="2">
    <location>
        <begin position="12"/>
        <end position="32"/>
    </location>
</feature>
<dbReference type="InterPro" id="IPR005303">
    <property type="entry name" value="MOCOS_middle"/>
</dbReference>
<dbReference type="PANTHER" id="PTHR14237">
    <property type="entry name" value="MOLYBDOPTERIN COFACTOR SULFURASE MOSC"/>
    <property type="match status" value="1"/>
</dbReference>
<dbReference type="GO" id="GO:0003824">
    <property type="term" value="F:catalytic activity"/>
    <property type="evidence" value="ECO:0007669"/>
    <property type="project" value="InterPro"/>
</dbReference>
<proteinExistence type="predicted"/>
<dbReference type="GO" id="GO:0030151">
    <property type="term" value="F:molybdenum ion binding"/>
    <property type="evidence" value="ECO:0007669"/>
    <property type="project" value="InterPro"/>
</dbReference>
<dbReference type="PANTHER" id="PTHR14237:SF19">
    <property type="entry name" value="MITOCHONDRIAL AMIDOXIME REDUCING COMPONENT 1"/>
    <property type="match status" value="1"/>
</dbReference>
<keyword evidence="2" id="KW-0812">Transmembrane</keyword>
<comment type="caution">
    <text evidence="4">The sequence shown here is derived from an EMBL/GenBank/DDBJ whole genome shotgun (WGS) entry which is preliminary data.</text>
</comment>
<feature type="region of interest" description="Disordered" evidence="1">
    <location>
        <begin position="352"/>
        <end position="374"/>
    </location>
</feature>
<gene>
    <name evidence="4" type="ORF">EDB81DRAFT_859864</name>
</gene>
<dbReference type="InterPro" id="IPR011037">
    <property type="entry name" value="Pyrv_Knase-like_insert_dom_sf"/>
</dbReference>
<dbReference type="Proteomes" id="UP000738349">
    <property type="component" value="Unassembled WGS sequence"/>
</dbReference>
<reference evidence="4" key="1">
    <citation type="journal article" date="2021" name="Nat. Commun.">
        <title>Genetic determinants of endophytism in the Arabidopsis root mycobiome.</title>
        <authorList>
            <person name="Mesny F."/>
            <person name="Miyauchi S."/>
            <person name="Thiergart T."/>
            <person name="Pickel B."/>
            <person name="Atanasova L."/>
            <person name="Karlsson M."/>
            <person name="Huettel B."/>
            <person name="Barry K.W."/>
            <person name="Haridas S."/>
            <person name="Chen C."/>
            <person name="Bauer D."/>
            <person name="Andreopoulos W."/>
            <person name="Pangilinan J."/>
            <person name="LaButti K."/>
            <person name="Riley R."/>
            <person name="Lipzen A."/>
            <person name="Clum A."/>
            <person name="Drula E."/>
            <person name="Henrissat B."/>
            <person name="Kohler A."/>
            <person name="Grigoriev I.V."/>
            <person name="Martin F.M."/>
            <person name="Hacquard S."/>
        </authorList>
    </citation>
    <scope>NUCLEOTIDE SEQUENCE</scope>
    <source>
        <strain evidence="4">MPI-CAGE-AT-0147</strain>
    </source>
</reference>
<dbReference type="SUPFAM" id="SSF141673">
    <property type="entry name" value="MOSC N-terminal domain-like"/>
    <property type="match status" value="1"/>
</dbReference>
<keyword evidence="2" id="KW-0472">Membrane</keyword>
<protein>
    <recommendedName>
        <fullName evidence="3">MOSC domain-containing protein</fullName>
    </recommendedName>
</protein>
<evidence type="ECO:0000313" key="4">
    <source>
        <dbReference type="EMBL" id="KAH7131301.1"/>
    </source>
</evidence>
<dbReference type="PROSITE" id="PS51340">
    <property type="entry name" value="MOSC"/>
    <property type="match status" value="1"/>
</dbReference>
<organism evidence="4 5">
    <name type="scientific">Dactylonectria macrodidyma</name>
    <dbReference type="NCBI Taxonomy" id="307937"/>
    <lineage>
        <taxon>Eukaryota</taxon>
        <taxon>Fungi</taxon>
        <taxon>Dikarya</taxon>
        <taxon>Ascomycota</taxon>
        <taxon>Pezizomycotina</taxon>
        <taxon>Sordariomycetes</taxon>
        <taxon>Hypocreomycetidae</taxon>
        <taxon>Hypocreales</taxon>
        <taxon>Nectriaceae</taxon>
        <taxon>Dactylonectria</taxon>
    </lineage>
</organism>
<keyword evidence="2" id="KW-1133">Transmembrane helix</keyword>
<evidence type="ECO:0000256" key="2">
    <source>
        <dbReference type="SAM" id="Phobius"/>
    </source>
</evidence>
<keyword evidence="5" id="KW-1185">Reference proteome</keyword>